<accession>A0A1H4DFS9</accession>
<protein>
    <submittedName>
        <fullName evidence="9">Carboxyl-terminal processing protease</fullName>
    </submittedName>
</protein>
<dbReference type="InterPro" id="IPR005151">
    <property type="entry name" value="Tail-specific_protease"/>
</dbReference>
<evidence type="ECO:0000259" key="8">
    <source>
        <dbReference type="SMART" id="SM00245"/>
    </source>
</evidence>
<dbReference type="Pfam" id="PF03572">
    <property type="entry name" value="Peptidase_S41"/>
    <property type="match status" value="1"/>
</dbReference>
<sequence>MKFTLKTYLPIIVALAIVIGMYLGQSLNFPEQQEFKSSSQQKFSKFINYIDESYVDEVNTDSIVDITLKSVLDQLDPHSSYISQQDYGLVHDEMRGGFVGIGISFYHIGDTLAVIRTIENGPSDKAGLLPGDRIVEADGVDLSASIVSDSITKLLKGEKETSVKLRVKRFNENELLTFNVIRNEVPLKSVDASYMMNDTTAYVKINRFSETTYSEFKGRMNRLPQQNIKSVVLDLRNNTGGYLQEATQIADEFLKEDQLIVFTKNKDGDLNKRFATSGGAFENAKVYVLINEKTASASEVIAGAIQDNDRGTIIGRRSFGKGLVQREMQLGDGSAVRLTVARYYTPTGRSIQRSYENGNRDYFSSYLKRYTNGELQSEDSIHVDESKQFTTPGGKTVYGGGGIIPDIFVPINATKVSKDLKFMFEGGAMSRFIFTQMDKDRAYYNNLEEKQFITGDLITYEMISNFENYLGDFSMTYDFSSSIDEAKVYLKATMAQQIFDDNLAYRIINKNDEMLEKVLEIKSQ</sequence>
<dbReference type="InterPro" id="IPR029045">
    <property type="entry name" value="ClpP/crotonase-like_dom_sf"/>
</dbReference>
<feature type="transmembrane region" description="Helical" evidence="6">
    <location>
        <begin position="7"/>
        <end position="24"/>
    </location>
</feature>
<evidence type="ECO:0000256" key="3">
    <source>
        <dbReference type="ARBA" id="ARBA00022801"/>
    </source>
</evidence>
<evidence type="ECO:0000313" key="9">
    <source>
        <dbReference type="EMBL" id="SEA71621.1"/>
    </source>
</evidence>
<feature type="domain" description="Tail specific protease" evidence="8">
    <location>
        <begin position="173"/>
        <end position="356"/>
    </location>
</feature>
<reference evidence="9 10" key="1">
    <citation type="submission" date="2016-10" db="EMBL/GenBank/DDBJ databases">
        <authorList>
            <person name="de Groot N.N."/>
        </authorList>
    </citation>
    <scope>NUCLEOTIDE SEQUENCE [LARGE SCALE GENOMIC DNA]</scope>
    <source>
        <strain evidence="9 10">DSM 23581</strain>
    </source>
</reference>
<dbReference type="EMBL" id="FNQF01000011">
    <property type="protein sequence ID" value="SEA71621.1"/>
    <property type="molecule type" value="Genomic_DNA"/>
</dbReference>
<dbReference type="Proteomes" id="UP000198820">
    <property type="component" value="Unassembled WGS sequence"/>
</dbReference>
<keyword evidence="6" id="KW-1133">Transmembrane helix</keyword>
<dbReference type="RefSeq" id="WP_093245458.1">
    <property type="nucleotide sequence ID" value="NZ_FNQF01000011.1"/>
</dbReference>
<evidence type="ECO:0000313" key="10">
    <source>
        <dbReference type="Proteomes" id="UP000198820"/>
    </source>
</evidence>
<proteinExistence type="inferred from homology"/>
<keyword evidence="6" id="KW-0472">Membrane</keyword>
<evidence type="ECO:0000256" key="4">
    <source>
        <dbReference type="ARBA" id="ARBA00022825"/>
    </source>
</evidence>
<evidence type="ECO:0000256" key="5">
    <source>
        <dbReference type="RuleBase" id="RU004404"/>
    </source>
</evidence>
<name>A0A1H4DFS9_9FLAO</name>
<dbReference type="STRING" id="908615.SAMN05421540_11124"/>
<dbReference type="InterPro" id="IPR036034">
    <property type="entry name" value="PDZ_sf"/>
</dbReference>
<evidence type="ECO:0000259" key="7">
    <source>
        <dbReference type="SMART" id="SM00228"/>
    </source>
</evidence>
<comment type="similarity">
    <text evidence="1 5">Belongs to the peptidase S41A family.</text>
</comment>
<feature type="domain" description="PDZ" evidence="7">
    <location>
        <begin position="97"/>
        <end position="171"/>
    </location>
</feature>
<keyword evidence="4 5" id="KW-0720">Serine protease</keyword>
<dbReference type="SUPFAM" id="SSF50156">
    <property type="entry name" value="PDZ domain-like"/>
    <property type="match status" value="1"/>
</dbReference>
<dbReference type="SMART" id="SM00245">
    <property type="entry name" value="TSPc"/>
    <property type="match status" value="1"/>
</dbReference>
<keyword evidence="6" id="KW-0812">Transmembrane</keyword>
<dbReference type="GO" id="GO:0004175">
    <property type="term" value="F:endopeptidase activity"/>
    <property type="evidence" value="ECO:0007669"/>
    <property type="project" value="TreeGrafter"/>
</dbReference>
<gene>
    <name evidence="9" type="ORF">SAMN05421540_11124</name>
</gene>
<evidence type="ECO:0000256" key="1">
    <source>
        <dbReference type="ARBA" id="ARBA00009179"/>
    </source>
</evidence>
<dbReference type="SUPFAM" id="SSF52096">
    <property type="entry name" value="ClpP/crotonase"/>
    <property type="match status" value="1"/>
</dbReference>
<dbReference type="SMART" id="SM00228">
    <property type="entry name" value="PDZ"/>
    <property type="match status" value="1"/>
</dbReference>
<dbReference type="GO" id="GO:0006508">
    <property type="term" value="P:proteolysis"/>
    <property type="evidence" value="ECO:0007669"/>
    <property type="project" value="UniProtKB-KW"/>
</dbReference>
<keyword evidence="3 5" id="KW-0378">Hydrolase</keyword>
<evidence type="ECO:0000256" key="6">
    <source>
        <dbReference type="SAM" id="Phobius"/>
    </source>
</evidence>
<keyword evidence="2 5" id="KW-0645">Protease</keyword>
<dbReference type="Gene3D" id="2.30.42.10">
    <property type="match status" value="1"/>
</dbReference>
<keyword evidence="10" id="KW-1185">Reference proteome</keyword>
<evidence type="ECO:0000256" key="2">
    <source>
        <dbReference type="ARBA" id="ARBA00022670"/>
    </source>
</evidence>
<dbReference type="CDD" id="cd06782">
    <property type="entry name" value="cpPDZ_CPP-like"/>
    <property type="match status" value="1"/>
</dbReference>
<dbReference type="Gene3D" id="3.30.750.44">
    <property type="match status" value="1"/>
</dbReference>
<dbReference type="CDD" id="cd07560">
    <property type="entry name" value="Peptidase_S41_CPP"/>
    <property type="match status" value="1"/>
</dbReference>
<dbReference type="PANTHER" id="PTHR32060">
    <property type="entry name" value="TAIL-SPECIFIC PROTEASE"/>
    <property type="match status" value="1"/>
</dbReference>
<dbReference type="GO" id="GO:0008236">
    <property type="term" value="F:serine-type peptidase activity"/>
    <property type="evidence" value="ECO:0007669"/>
    <property type="project" value="UniProtKB-KW"/>
</dbReference>
<dbReference type="InterPro" id="IPR001478">
    <property type="entry name" value="PDZ"/>
</dbReference>
<dbReference type="Pfam" id="PF13180">
    <property type="entry name" value="PDZ_2"/>
    <property type="match status" value="1"/>
</dbReference>
<dbReference type="GO" id="GO:0030288">
    <property type="term" value="C:outer membrane-bounded periplasmic space"/>
    <property type="evidence" value="ECO:0007669"/>
    <property type="project" value="TreeGrafter"/>
</dbReference>
<dbReference type="GO" id="GO:0007165">
    <property type="term" value="P:signal transduction"/>
    <property type="evidence" value="ECO:0007669"/>
    <property type="project" value="TreeGrafter"/>
</dbReference>
<dbReference type="AlphaFoldDB" id="A0A1H4DFS9"/>
<organism evidence="9 10">
    <name type="scientific">Psychroflexus halocasei</name>
    <dbReference type="NCBI Taxonomy" id="908615"/>
    <lineage>
        <taxon>Bacteria</taxon>
        <taxon>Pseudomonadati</taxon>
        <taxon>Bacteroidota</taxon>
        <taxon>Flavobacteriia</taxon>
        <taxon>Flavobacteriales</taxon>
        <taxon>Flavobacteriaceae</taxon>
        <taxon>Psychroflexus</taxon>
    </lineage>
</organism>
<dbReference type="Gene3D" id="3.90.226.10">
    <property type="entry name" value="2-enoyl-CoA Hydratase, Chain A, domain 1"/>
    <property type="match status" value="1"/>
</dbReference>
<dbReference type="NCBIfam" id="TIGR00225">
    <property type="entry name" value="prc"/>
    <property type="match status" value="1"/>
</dbReference>
<dbReference type="PANTHER" id="PTHR32060:SF30">
    <property type="entry name" value="CARBOXY-TERMINAL PROCESSING PROTEASE CTPA"/>
    <property type="match status" value="1"/>
</dbReference>
<dbReference type="InterPro" id="IPR004447">
    <property type="entry name" value="Peptidase_S41A"/>
</dbReference>